<dbReference type="InterPro" id="IPR036890">
    <property type="entry name" value="HATPase_C_sf"/>
</dbReference>
<dbReference type="Pfam" id="PF00072">
    <property type="entry name" value="Response_reg"/>
    <property type="match status" value="1"/>
</dbReference>
<dbReference type="PROSITE" id="PS50109">
    <property type="entry name" value="HIS_KIN"/>
    <property type="match status" value="1"/>
</dbReference>
<keyword evidence="8" id="KW-0812">Transmembrane</keyword>
<feature type="transmembrane region" description="Helical" evidence="8">
    <location>
        <begin position="6"/>
        <end position="28"/>
    </location>
</feature>
<dbReference type="Gene3D" id="1.10.287.130">
    <property type="match status" value="1"/>
</dbReference>
<keyword evidence="3 7" id="KW-0597">Phosphoprotein</keyword>
<evidence type="ECO:0000256" key="4">
    <source>
        <dbReference type="ARBA" id="ARBA00022679"/>
    </source>
</evidence>
<dbReference type="SMART" id="SM00387">
    <property type="entry name" value="HATPase_c"/>
    <property type="match status" value="1"/>
</dbReference>
<evidence type="ECO:0000256" key="3">
    <source>
        <dbReference type="ARBA" id="ARBA00022553"/>
    </source>
</evidence>
<evidence type="ECO:0000256" key="1">
    <source>
        <dbReference type="ARBA" id="ARBA00000085"/>
    </source>
</evidence>
<feature type="domain" description="Response regulatory" evidence="10">
    <location>
        <begin position="488"/>
        <end position="604"/>
    </location>
</feature>
<keyword evidence="5" id="KW-0418">Kinase</keyword>
<feature type="transmembrane region" description="Helical" evidence="8">
    <location>
        <begin position="145"/>
        <end position="163"/>
    </location>
</feature>
<dbReference type="InterPro" id="IPR003661">
    <property type="entry name" value="HisK_dim/P_dom"/>
</dbReference>
<dbReference type="InterPro" id="IPR005467">
    <property type="entry name" value="His_kinase_dom"/>
</dbReference>
<keyword evidence="6" id="KW-0902">Two-component regulatory system</keyword>
<accession>A0A4U1BNR0</accession>
<sequence length="613" mass="67957">MRSLAIRVNLFVLVTFAALAMVAVLWSYDGKSRMMRAQFEAIAANMAPTMIEVALLDDPESVVEMNRQARSFTQILSVRLTSLDGEPRYHYRQTGIQGSCTDDSGWLTPLIYGCMKVFKPLEFESQDWLLYEIELDTSELRQQTFRLVSAIAWLSLLCFWGVFRTTRRWLNEPLAEMVSHLPKVGSGELKLAKAASHRSELTLLARGLMQADRNLHTEHQQANELTDRLKQSLEAKSEFLANASHEIRTPLNGVIGFIDCLAAERSRLSEDGQEQFRLLEGSAQSLLQIVNDVLDFSKLEAGQLQLEPTPCPVTDFIQRIHAHFQGMARLHKVVFAVDISPKLPEFVLLDEGRTEQILGNLVSNAIKFSPGASVEIRVDWKVQGRQGELMISVVDSGIGIDSETLPYIFDAYTQADGSVTRRFGGTGLGLSICKKLADLMQARLLVHSTKGKGSEFTLAMPVTVVDDCSVITDKPALELLDKPLAGLSILLAEDNTSNQKLMQVMLKKLGCGSLVIAQNGQEAVDICHQRHFDLILMDCQMPILDGYRATQQIRLGPQAQILILALTANATSADRQRCLDCGMDAFLTKPITLSALNQGITQALRQHSSLQTG</sequence>
<dbReference type="GO" id="GO:0000155">
    <property type="term" value="F:phosphorelay sensor kinase activity"/>
    <property type="evidence" value="ECO:0007669"/>
    <property type="project" value="InterPro"/>
</dbReference>
<dbReference type="AlphaFoldDB" id="A0A4U1BNR0"/>
<dbReference type="InterPro" id="IPR001789">
    <property type="entry name" value="Sig_transdc_resp-reg_receiver"/>
</dbReference>
<evidence type="ECO:0000256" key="6">
    <source>
        <dbReference type="ARBA" id="ARBA00023012"/>
    </source>
</evidence>
<dbReference type="InterPro" id="IPR003594">
    <property type="entry name" value="HATPase_dom"/>
</dbReference>
<evidence type="ECO:0000256" key="7">
    <source>
        <dbReference type="PROSITE-ProRule" id="PRU00169"/>
    </source>
</evidence>
<comment type="catalytic activity">
    <reaction evidence="1">
        <text>ATP + protein L-histidine = ADP + protein N-phospho-L-histidine.</text>
        <dbReference type="EC" id="2.7.13.3"/>
    </reaction>
</comment>
<protein>
    <recommendedName>
        <fullName evidence="2">histidine kinase</fullName>
        <ecNumber evidence="2">2.7.13.3</ecNumber>
    </recommendedName>
</protein>
<dbReference type="Pfam" id="PF02518">
    <property type="entry name" value="HATPase_c"/>
    <property type="match status" value="1"/>
</dbReference>
<evidence type="ECO:0000259" key="10">
    <source>
        <dbReference type="PROSITE" id="PS50110"/>
    </source>
</evidence>
<dbReference type="SUPFAM" id="SSF52172">
    <property type="entry name" value="CheY-like"/>
    <property type="match status" value="1"/>
</dbReference>
<evidence type="ECO:0000313" key="11">
    <source>
        <dbReference type="EMBL" id="TKB51719.1"/>
    </source>
</evidence>
<dbReference type="Proteomes" id="UP000305675">
    <property type="component" value="Unassembled WGS sequence"/>
</dbReference>
<dbReference type="PANTHER" id="PTHR43047">
    <property type="entry name" value="TWO-COMPONENT HISTIDINE PROTEIN KINASE"/>
    <property type="match status" value="1"/>
</dbReference>
<dbReference type="RefSeq" id="WP_136864808.1">
    <property type="nucleotide sequence ID" value="NZ_SWCJ01000018.1"/>
</dbReference>
<dbReference type="CDD" id="cd17546">
    <property type="entry name" value="REC_hyHK_CKI1_RcsC-like"/>
    <property type="match status" value="1"/>
</dbReference>
<evidence type="ECO:0000256" key="5">
    <source>
        <dbReference type="ARBA" id="ARBA00022777"/>
    </source>
</evidence>
<dbReference type="EC" id="2.7.13.3" evidence="2"/>
<gene>
    <name evidence="11" type="ORF">FCL42_17935</name>
</gene>
<dbReference type="FunFam" id="3.30.565.10:FF:000010">
    <property type="entry name" value="Sensor histidine kinase RcsC"/>
    <property type="match status" value="1"/>
</dbReference>
<dbReference type="PANTHER" id="PTHR43047:SF64">
    <property type="entry name" value="HISTIDINE KINASE CONTAINING CHEY-HOMOLOGOUS RECEIVER DOMAIN AND PAS DOMAIN-RELATED"/>
    <property type="match status" value="1"/>
</dbReference>
<dbReference type="InterPro" id="IPR011006">
    <property type="entry name" value="CheY-like_superfamily"/>
</dbReference>
<keyword evidence="8" id="KW-0472">Membrane</keyword>
<dbReference type="Gene3D" id="3.40.50.2300">
    <property type="match status" value="1"/>
</dbReference>
<keyword evidence="4" id="KW-0808">Transferase</keyword>
<evidence type="ECO:0000256" key="8">
    <source>
        <dbReference type="SAM" id="Phobius"/>
    </source>
</evidence>
<dbReference type="Gene3D" id="3.30.565.10">
    <property type="entry name" value="Histidine kinase-like ATPase, C-terminal domain"/>
    <property type="match status" value="1"/>
</dbReference>
<keyword evidence="8" id="KW-1133">Transmembrane helix</keyword>
<dbReference type="InterPro" id="IPR036097">
    <property type="entry name" value="HisK_dim/P_sf"/>
</dbReference>
<dbReference type="InterPro" id="IPR004358">
    <property type="entry name" value="Sig_transdc_His_kin-like_C"/>
</dbReference>
<dbReference type="SMART" id="SM00388">
    <property type="entry name" value="HisKA"/>
    <property type="match status" value="1"/>
</dbReference>
<reference evidence="11 12" key="1">
    <citation type="submission" date="2019-04" db="EMBL/GenBank/DDBJ databases">
        <authorList>
            <person name="Hwang J.C."/>
        </authorList>
    </citation>
    <scope>NUCLEOTIDE SEQUENCE [LARGE SCALE GENOMIC DNA]</scope>
    <source>
        <strain evidence="11 12">IMCC35002</strain>
    </source>
</reference>
<dbReference type="CDD" id="cd16922">
    <property type="entry name" value="HATPase_EvgS-ArcB-TorS-like"/>
    <property type="match status" value="1"/>
</dbReference>
<feature type="domain" description="Histidine kinase" evidence="9">
    <location>
        <begin position="242"/>
        <end position="464"/>
    </location>
</feature>
<dbReference type="OrthoDB" id="9810730at2"/>
<keyword evidence="12" id="KW-1185">Reference proteome</keyword>
<dbReference type="SUPFAM" id="SSF55874">
    <property type="entry name" value="ATPase domain of HSP90 chaperone/DNA topoisomerase II/histidine kinase"/>
    <property type="match status" value="1"/>
</dbReference>
<comment type="caution">
    <text evidence="11">The sequence shown here is derived from an EMBL/GenBank/DDBJ whole genome shotgun (WGS) entry which is preliminary data.</text>
</comment>
<dbReference type="CDD" id="cd00082">
    <property type="entry name" value="HisKA"/>
    <property type="match status" value="1"/>
</dbReference>
<organism evidence="11 12">
    <name type="scientific">Ferrimonas aestuarii</name>
    <dbReference type="NCBI Taxonomy" id="2569539"/>
    <lineage>
        <taxon>Bacteria</taxon>
        <taxon>Pseudomonadati</taxon>
        <taxon>Pseudomonadota</taxon>
        <taxon>Gammaproteobacteria</taxon>
        <taxon>Alteromonadales</taxon>
        <taxon>Ferrimonadaceae</taxon>
        <taxon>Ferrimonas</taxon>
    </lineage>
</organism>
<feature type="modified residue" description="4-aspartylphosphate" evidence="7">
    <location>
        <position position="538"/>
    </location>
</feature>
<dbReference type="SMART" id="SM00448">
    <property type="entry name" value="REC"/>
    <property type="match status" value="1"/>
</dbReference>
<name>A0A4U1BNR0_9GAMM</name>
<evidence type="ECO:0000259" key="9">
    <source>
        <dbReference type="PROSITE" id="PS50109"/>
    </source>
</evidence>
<evidence type="ECO:0000256" key="2">
    <source>
        <dbReference type="ARBA" id="ARBA00012438"/>
    </source>
</evidence>
<proteinExistence type="predicted"/>
<dbReference type="PRINTS" id="PR00344">
    <property type="entry name" value="BCTRLSENSOR"/>
</dbReference>
<dbReference type="Pfam" id="PF00512">
    <property type="entry name" value="HisKA"/>
    <property type="match status" value="1"/>
</dbReference>
<evidence type="ECO:0000313" key="12">
    <source>
        <dbReference type="Proteomes" id="UP000305675"/>
    </source>
</evidence>
<dbReference type="EMBL" id="SWCJ01000018">
    <property type="protein sequence ID" value="TKB51719.1"/>
    <property type="molecule type" value="Genomic_DNA"/>
</dbReference>
<dbReference type="PROSITE" id="PS50110">
    <property type="entry name" value="RESPONSE_REGULATORY"/>
    <property type="match status" value="1"/>
</dbReference>
<dbReference type="SUPFAM" id="SSF47384">
    <property type="entry name" value="Homodimeric domain of signal transducing histidine kinase"/>
    <property type="match status" value="1"/>
</dbReference>